<evidence type="ECO:0000313" key="2">
    <source>
        <dbReference type="Proteomes" id="UP000735302"/>
    </source>
</evidence>
<accession>A0AAV4DM96</accession>
<organism evidence="1 2">
    <name type="scientific">Plakobranchus ocellatus</name>
    <dbReference type="NCBI Taxonomy" id="259542"/>
    <lineage>
        <taxon>Eukaryota</taxon>
        <taxon>Metazoa</taxon>
        <taxon>Spiralia</taxon>
        <taxon>Lophotrochozoa</taxon>
        <taxon>Mollusca</taxon>
        <taxon>Gastropoda</taxon>
        <taxon>Heterobranchia</taxon>
        <taxon>Euthyneura</taxon>
        <taxon>Panpulmonata</taxon>
        <taxon>Sacoglossa</taxon>
        <taxon>Placobranchoidea</taxon>
        <taxon>Plakobranchidae</taxon>
        <taxon>Plakobranchus</taxon>
    </lineage>
</organism>
<dbReference type="AlphaFoldDB" id="A0AAV4DM96"/>
<proteinExistence type="predicted"/>
<comment type="caution">
    <text evidence="1">The sequence shown here is derived from an EMBL/GenBank/DDBJ whole genome shotgun (WGS) entry which is preliminary data.</text>
</comment>
<reference evidence="1 2" key="1">
    <citation type="journal article" date="2021" name="Elife">
        <title>Chloroplast acquisition without the gene transfer in kleptoplastic sea slugs, Plakobranchus ocellatus.</title>
        <authorList>
            <person name="Maeda T."/>
            <person name="Takahashi S."/>
            <person name="Yoshida T."/>
            <person name="Shimamura S."/>
            <person name="Takaki Y."/>
            <person name="Nagai Y."/>
            <person name="Toyoda A."/>
            <person name="Suzuki Y."/>
            <person name="Arimoto A."/>
            <person name="Ishii H."/>
            <person name="Satoh N."/>
            <person name="Nishiyama T."/>
            <person name="Hasebe M."/>
            <person name="Maruyama T."/>
            <person name="Minagawa J."/>
            <person name="Obokata J."/>
            <person name="Shigenobu S."/>
        </authorList>
    </citation>
    <scope>NUCLEOTIDE SEQUENCE [LARGE SCALE GENOMIC DNA]</scope>
</reference>
<evidence type="ECO:0000313" key="1">
    <source>
        <dbReference type="EMBL" id="GFO45001.1"/>
    </source>
</evidence>
<keyword evidence="2" id="KW-1185">Reference proteome</keyword>
<protein>
    <submittedName>
        <fullName evidence="1">Uncharacterized protein</fullName>
    </submittedName>
</protein>
<dbReference type="EMBL" id="BLXT01007988">
    <property type="protein sequence ID" value="GFO45001.1"/>
    <property type="molecule type" value="Genomic_DNA"/>
</dbReference>
<sequence length="90" mass="9626">MALGSNPWRLFPNYQLLTPYGGVGGSVVTESALRSAGTLMSRVRAPPPAPWPDGGPKSLSSPCCKLAIYQKPNQTLTPHLASLFPLQSNY</sequence>
<name>A0AAV4DM96_9GAST</name>
<dbReference type="Proteomes" id="UP000735302">
    <property type="component" value="Unassembled WGS sequence"/>
</dbReference>
<gene>
    <name evidence="1" type="ORF">PoB_007150600</name>
</gene>